<dbReference type="Pfam" id="PF00644">
    <property type="entry name" value="PARP"/>
    <property type="match status" value="1"/>
</dbReference>
<dbReference type="OrthoDB" id="9514740at2759"/>
<dbReference type="EMBL" id="GL377313">
    <property type="protein sequence ID" value="EFI92210.1"/>
    <property type="molecule type" value="Genomic_DNA"/>
</dbReference>
<sequence length="317" mass="36130">MYNNSHQGNRPSDLVRNGKRGVEIGELFAQLSPSSPSFHDDLPIPSLHDILRKEPRIFCIYCGRSHNGKNKLICNPWCDNWIRYPGLRVVNVPLDHVSFSSVVRQFEQSWRHPDKRCPVVKRVLFVVSSMGSVRRYEEYQKRIEERRNFTAVGRPPGNENRRWHGTRRECSLGEDWSTSTWPCKSPTCSVCRIVCDSFDIECYKGRTGWGRFGRGIYTSSTSSKADDYSCNLERGSTTKVMILAKVVVGRGYKMHYNNSSLTAPPVGYDSVCVRSLPLYTSYISGQVLGETGAQLNYDEVVVYSNDAIRPAYLVLYD</sequence>
<dbReference type="KEGG" id="scm:SCHCO_070808"/>
<dbReference type="GO" id="GO:0003950">
    <property type="term" value="F:NAD+ poly-ADP-ribosyltransferase activity"/>
    <property type="evidence" value="ECO:0007669"/>
    <property type="project" value="InterPro"/>
</dbReference>
<dbReference type="RefSeq" id="XP_003027113.1">
    <property type="nucleotide sequence ID" value="XM_003027067.1"/>
</dbReference>
<keyword evidence="3" id="KW-1185">Reference proteome</keyword>
<dbReference type="InParanoid" id="D8QIC7"/>
<gene>
    <name evidence="2" type="ORF">SCHCODRAFT_70808</name>
</gene>
<dbReference type="HOGENOM" id="CLU_039434_0_1_1"/>
<proteinExistence type="predicted"/>
<evidence type="ECO:0000313" key="2">
    <source>
        <dbReference type="EMBL" id="EFI92210.1"/>
    </source>
</evidence>
<accession>D8QIC7</accession>
<evidence type="ECO:0000259" key="1">
    <source>
        <dbReference type="Pfam" id="PF00644"/>
    </source>
</evidence>
<dbReference type="PANTHER" id="PTHR31681">
    <property type="entry name" value="C2H2-LIKE ZINC FINGER PROTEIN"/>
    <property type="match status" value="1"/>
</dbReference>
<dbReference type="AlphaFoldDB" id="D8QIC7"/>
<dbReference type="eggNOG" id="ENOG502S3UB">
    <property type="taxonomic scope" value="Eukaryota"/>
</dbReference>
<dbReference type="PANTHER" id="PTHR31681:SF3">
    <property type="entry name" value="OS04G0690100 PROTEIN"/>
    <property type="match status" value="1"/>
</dbReference>
<dbReference type="Proteomes" id="UP000007431">
    <property type="component" value="Unassembled WGS sequence"/>
</dbReference>
<name>D8QIC7_SCHCM</name>
<evidence type="ECO:0000313" key="3">
    <source>
        <dbReference type="Proteomes" id="UP000007431"/>
    </source>
</evidence>
<dbReference type="OMA" id="TRRACKL"/>
<reference evidence="2 3" key="1">
    <citation type="journal article" date="2010" name="Nat. Biotechnol.">
        <title>Genome sequence of the model mushroom Schizophyllum commune.</title>
        <authorList>
            <person name="Ohm R.A."/>
            <person name="de Jong J.F."/>
            <person name="Lugones L.G."/>
            <person name="Aerts A."/>
            <person name="Kothe E."/>
            <person name="Stajich J.E."/>
            <person name="de Vries R.P."/>
            <person name="Record E."/>
            <person name="Levasseur A."/>
            <person name="Baker S.E."/>
            <person name="Bartholomew K.A."/>
            <person name="Coutinho P.M."/>
            <person name="Erdmann S."/>
            <person name="Fowler T.J."/>
            <person name="Gathman A.C."/>
            <person name="Lombard V."/>
            <person name="Henrissat B."/>
            <person name="Knabe N."/>
            <person name="Kuees U."/>
            <person name="Lilly W.W."/>
            <person name="Lindquist E."/>
            <person name="Lucas S."/>
            <person name="Magnuson J.K."/>
            <person name="Piumi F."/>
            <person name="Raudaskoski M."/>
            <person name="Salamov A."/>
            <person name="Schmutz J."/>
            <person name="Schwarze F.W.M.R."/>
            <person name="vanKuyk P.A."/>
            <person name="Horton J.S."/>
            <person name="Grigoriev I.V."/>
            <person name="Woesten H.A.B."/>
        </authorList>
    </citation>
    <scope>NUCLEOTIDE SEQUENCE [LARGE SCALE GENOMIC DNA]</scope>
    <source>
        <strain evidence="3">H4-8 / FGSC 9210</strain>
    </source>
</reference>
<dbReference type="Gene3D" id="3.90.228.10">
    <property type="match status" value="1"/>
</dbReference>
<organism evidence="3">
    <name type="scientific">Schizophyllum commune (strain H4-8 / FGSC 9210)</name>
    <name type="common">Split gill fungus</name>
    <dbReference type="NCBI Taxonomy" id="578458"/>
    <lineage>
        <taxon>Eukaryota</taxon>
        <taxon>Fungi</taxon>
        <taxon>Dikarya</taxon>
        <taxon>Basidiomycota</taxon>
        <taxon>Agaricomycotina</taxon>
        <taxon>Agaricomycetes</taxon>
        <taxon>Agaricomycetidae</taxon>
        <taxon>Agaricales</taxon>
        <taxon>Schizophyllaceae</taxon>
        <taxon>Schizophyllum</taxon>
    </lineage>
</organism>
<dbReference type="SUPFAM" id="SSF56399">
    <property type="entry name" value="ADP-ribosylation"/>
    <property type="match status" value="1"/>
</dbReference>
<feature type="domain" description="PARP catalytic" evidence="1">
    <location>
        <begin position="191"/>
        <end position="316"/>
    </location>
</feature>
<protein>
    <recommendedName>
        <fullName evidence="1">PARP catalytic domain-containing protein</fullName>
    </recommendedName>
</protein>
<dbReference type="VEuPathDB" id="FungiDB:SCHCODRAFT_070808"/>
<dbReference type="InterPro" id="IPR012317">
    <property type="entry name" value="Poly(ADP-ribose)pol_cat_dom"/>
</dbReference>
<dbReference type="GeneID" id="9593603"/>